<dbReference type="EMBL" id="JQBS01000035">
    <property type="protein sequence ID" value="KRN54371.1"/>
    <property type="molecule type" value="Genomic_DNA"/>
</dbReference>
<feature type="active site" evidence="1">
    <location>
        <position position="39"/>
    </location>
</feature>
<dbReference type="PANTHER" id="PTHR36934:SF1">
    <property type="entry name" value="THIOESTERASE DOMAIN-CONTAINING PROTEIN"/>
    <property type="match status" value="1"/>
</dbReference>
<dbReference type="PANTHER" id="PTHR36934">
    <property type="entry name" value="BLR0278 PROTEIN"/>
    <property type="match status" value="1"/>
</dbReference>
<comment type="caution">
    <text evidence="4">The sequence shown here is derived from an EMBL/GenBank/DDBJ whole genome shotgun (WGS) entry which is preliminary data.</text>
</comment>
<dbReference type="PATRIC" id="fig|1449336.4.peg.1989"/>
<name>A0A0R2HN81_CARDV</name>
<evidence type="ECO:0000259" key="3">
    <source>
        <dbReference type="Pfam" id="PF22636"/>
    </source>
</evidence>
<dbReference type="PIRSF" id="PIRSF014972">
    <property type="entry name" value="FlK"/>
    <property type="match status" value="1"/>
</dbReference>
<dbReference type="SUPFAM" id="SSF54637">
    <property type="entry name" value="Thioesterase/thiol ester dehydrase-isomerase"/>
    <property type="match status" value="1"/>
</dbReference>
<organism evidence="4 5">
    <name type="scientific">Carnobacterium divergens DSM 20623</name>
    <dbReference type="NCBI Taxonomy" id="1449336"/>
    <lineage>
        <taxon>Bacteria</taxon>
        <taxon>Bacillati</taxon>
        <taxon>Bacillota</taxon>
        <taxon>Bacilli</taxon>
        <taxon>Lactobacillales</taxon>
        <taxon>Carnobacteriaceae</taxon>
        <taxon>Carnobacterium</taxon>
    </lineage>
</organism>
<dbReference type="AlphaFoldDB" id="A0A0R2HN81"/>
<dbReference type="Pfam" id="PF22636">
    <property type="entry name" value="FlK"/>
    <property type="match status" value="1"/>
</dbReference>
<feature type="binding site" evidence="2">
    <location>
        <position position="58"/>
    </location>
    <ligand>
        <name>CoA</name>
        <dbReference type="ChEBI" id="CHEBI:57287"/>
    </ligand>
</feature>
<evidence type="ECO:0000256" key="2">
    <source>
        <dbReference type="PIRSR" id="PIRSR014972-2"/>
    </source>
</evidence>
<feature type="binding site" evidence="2">
    <location>
        <position position="109"/>
    </location>
    <ligand>
        <name>substrate</name>
    </ligand>
</feature>
<dbReference type="InterPro" id="IPR029069">
    <property type="entry name" value="HotDog_dom_sf"/>
</dbReference>
<proteinExistence type="predicted"/>
<feature type="domain" description="Fluoroacetyl-CoA-specific thioesterase-like" evidence="3">
    <location>
        <begin position="12"/>
        <end position="115"/>
    </location>
</feature>
<dbReference type="Proteomes" id="UP000051658">
    <property type="component" value="Unassembled WGS sequence"/>
</dbReference>
<keyword evidence="5" id="KW-1185">Reference proteome</keyword>
<accession>A0A0R2HN81</accession>
<evidence type="ECO:0000313" key="4">
    <source>
        <dbReference type="EMBL" id="KRN54371.1"/>
    </source>
</evidence>
<feature type="active site" evidence="1">
    <location>
        <position position="65"/>
    </location>
</feature>
<dbReference type="Gene3D" id="3.10.129.10">
    <property type="entry name" value="Hotdog Thioesterase"/>
    <property type="match status" value="1"/>
</dbReference>
<evidence type="ECO:0000256" key="1">
    <source>
        <dbReference type="PIRSR" id="PIRSR014972-1"/>
    </source>
</evidence>
<gene>
    <name evidence="4" type="ORF">IV74_GL001952</name>
</gene>
<dbReference type="InterPro" id="IPR054485">
    <property type="entry name" value="FlK-like_dom"/>
</dbReference>
<feature type="binding site" evidence="2">
    <location>
        <position position="58"/>
    </location>
    <ligand>
        <name>substrate</name>
    </ligand>
</feature>
<feature type="active site" evidence="1">
    <location>
        <position position="31"/>
    </location>
</feature>
<sequence>MMMEEQSKRFLVKNEDTALAFGSGDLLVLATPRLIAMLENTAKEMPLELLKDDETTVGIEMNLKHLKATAVGKEVVCFAKLTEIKKSILFFEIKATVGEDVIATGTHIRAIVNKQLFMKKI</sequence>
<dbReference type="InterPro" id="IPR025540">
    <property type="entry name" value="FlK"/>
</dbReference>
<protein>
    <recommendedName>
        <fullName evidence="3">Fluoroacetyl-CoA-specific thioesterase-like domain-containing protein</fullName>
    </recommendedName>
</protein>
<dbReference type="eggNOG" id="COG5496">
    <property type="taxonomic scope" value="Bacteria"/>
</dbReference>
<evidence type="ECO:0000313" key="5">
    <source>
        <dbReference type="Proteomes" id="UP000051658"/>
    </source>
</evidence>
<reference evidence="4 5" key="1">
    <citation type="journal article" date="2015" name="Genome Announc.">
        <title>Expanding the biotechnology potential of lactobacilli through comparative genomics of 213 strains and associated genera.</title>
        <authorList>
            <person name="Sun Z."/>
            <person name="Harris H.M."/>
            <person name="McCann A."/>
            <person name="Guo C."/>
            <person name="Argimon S."/>
            <person name="Zhang W."/>
            <person name="Yang X."/>
            <person name="Jeffery I.B."/>
            <person name="Cooney J.C."/>
            <person name="Kagawa T.F."/>
            <person name="Liu W."/>
            <person name="Song Y."/>
            <person name="Salvetti E."/>
            <person name="Wrobel A."/>
            <person name="Rasinkangas P."/>
            <person name="Parkhill J."/>
            <person name="Rea M.C."/>
            <person name="O'Sullivan O."/>
            <person name="Ritari J."/>
            <person name="Douillard F.P."/>
            <person name="Paul Ross R."/>
            <person name="Yang R."/>
            <person name="Briner A.E."/>
            <person name="Felis G.E."/>
            <person name="de Vos W.M."/>
            <person name="Barrangou R."/>
            <person name="Klaenhammer T.R."/>
            <person name="Caufield P.W."/>
            <person name="Cui Y."/>
            <person name="Zhang H."/>
            <person name="O'Toole P.W."/>
        </authorList>
    </citation>
    <scope>NUCLEOTIDE SEQUENCE [LARGE SCALE GENOMIC DNA]</scope>
    <source>
        <strain evidence="4 5">DSM 20623</strain>
    </source>
</reference>